<keyword evidence="2" id="KW-0328">Glycosyltransferase</keyword>
<keyword evidence="3 7" id="KW-0808">Transferase</keyword>
<feature type="domain" description="Glycosyltransferase subfamily 4-like N-terminal" evidence="6">
    <location>
        <begin position="56"/>
        <end position="216"/>
    </location>
</feature>
<gene>
    <name evidence="7" type="ORF">DL346_15790</name>
</gene>
<name>A0A328U2C9_9BACL</name>
<dbReference type="EMBL" id="QLUW01000002">
    <property type="protein sequence ID" value="RAP76799.1"/>
    <property type="molecule type" value="Genomic_DNA"/>
</dbReference>
<proteinExistence type="inferred from homology"/>
<evidence type="ECO:0000256" key="4">
    <source>
        <dbReference type="SAM" id="MobiDB-lite"/>
    </source>
</evidence>
<keyword evidence="8" id="KW-1185">Reference proteome</keyword>
<evidence type="ECO:0000256" key="1">
    <source>
        <dbReference type="ARBA" id="ARBA00009481"/>
    </source>
</evidence>
<evidence type="ECO:0000259" key="6">
    <source>
        <dbReference type="Pfam" id="PF13579"/>
    </source>
</evidence>
<dbReference type="AlphaFoldDB" id="A0A328U2C9"/>
<dbReference type="SUPFAM" id="SSF53756">
    <property type="entry name" value="UDP-Glycosyltransferase/glycogen phosphorylase"/>
    <property type="match status" value="1"/>
</dbReference>
<evidence type="ECO:0000313" key="7">
    <source>
        <dbReference type="EMBL" id="RAP76799.1"/>
    </source>
</evidence>
<feature type="domain" description="Glycosyl transferase family 1" evidence="5">
    <location>
        <begin position="253"/>
        <end position="383"/>
    </location>
</feature>
<dbReference type="PANTHER" id="PTHR12526:SF640">
    <property type="entry name" value="COLANIC ACID BIOSYNTHESIS GLYCOSYLTRANSFERASE WCAL-RELATED"/>
    <property type="match status" value="1"/>
</dbReference>
<dbReference type="PANTHER" id="PTHR12526">
    <property type="entry name" value="GLYCOSYLTRANSFERASE"/>
    <property type="match status" value="1"/>
</dbReference>
<dbReference type="Gene3D" id="3.40.50.2000">
    <property type="entry name" value="Glycogen Phosphorylase B"/>
    <property type="match status" value="2"/>
</dbReference>
<evidence type="ECO:0000256" key="3">
    <source>
        <dbReference type="ARBA" id="ARBA00022679"/>
    </source>
</evidence>
<reference evidence="7 8" key="1">
    <citation type="submission" date="2018-06" db="EMBL/GenBank/DDBJ databases">
        <title>Paenibacillus montanisoli sp. nov., isolated from mountain area soil.</title>
        <authorList>
            <person name="Wu M."/>
        </authorList>
    </citation>
    <scope>NUCLEOTIDE SEQUENCE [LARGE SCALE GENOMIC DNA]</scope>
    <source>
        <strain evidence="7 8">RA17</strain>
    </source>
</reference>
<organism evidence="7 8">
    <name type="scientific">Paenibacillus montanisoli</name>
    <dbReference type="NCBI Taxonomy" id="2081970"/>
    <lineage>
        <taxon>Bacteria</taxon>
        <taxon>Bacillati</taxon>
        <taxon>Bacillota</taxon>
        <taxon>Bacilli</taxon>
        <taxon>Bacillales</taxon>
        <taxon>Paenibacillaceae</taxon>
        <taxon>Paenibacillus</taxon>
    </lineage>
</organism>
<dbReference type="OrthoDB" id="2547319at2"/>
<evidence type="ECO:0000259" key="5">
    <source>
        <dbReference type="Pfam" id="PF00534"/>
    </source>
</evidence>
<feature type="region of interest" description="Disordered" evidence="4">
    <location>
        <begin position="514"/>
        <end position="539"/>
    </location>
</feature>
<dbReference type="RefSeq" id="WP_112883013.1">
    <property type="nucleotide sequence ID" value="NZ_QLUW01000002.1"/>
</dbReference>
<comment type="caution">
    <text evidence="7">The sequence shown here is derived from an EMBL/GenBank/DDBJ whole genome shotgun (WGS) entry which is preliminary data.</text>
</comment>
<dbReference type="Proteomes" id="UP000249260">
    <property type="component" value="Unassembled WGS sequence"/>
</dbReference>
<accession>A0A328U2C9</accession>
<dbReference type="Pfam" id="PF13579">
    <property type="entry name" value="Glyco_trans_4_4"/>
    <property type="match status" value="1"/>
</dbReference>
<protein>
    <submittedName>
        <fullName evidence="7">Glycosyl transferase</fullName>
    </submittedName>
</protein>
<comment type="similarity">
    <text evidence="1">Belongs to the glycosyltransferase group 1 family. Glycosyltransferase 4 subfamily.</text>
</comment>
<evidence type="ECO:0000256" key="2">
    <source>
        <dbReference type="ARBA" id="ARBA00022676"/>
    </source>
</evidence>
<dbReference type="Pfam" id="PF00534">
    <property type="entry name" value="Glycos_transf_1"/>
    <property type="match status" value="1"/>
</dbReference>
<dbReference type="InterPro" id="IPR028098">
    <property type="entry name" value="Glyco_trans_4-like_N"/>
</dbReference>
<feature type="compositionally biased region" description="Basic residues" evidence="4">
    <location>
        <begin position="11"/>
        <end position="28"/>
    </location>
</feature>
<dbReference type="GO" id="GO:0016757">
    <property type="term" value="F:glycosyltransferase activity"/>
    <property type="evidence" value="ECO:0007669"/>
    <property type="project" value="UniProtKB-KW"/>
</dbReference>
<dbReference type="InterPro" id="IPR001296">
    <property type="entry name" value="Glyco_trans_1"/>
</dbReference>
<evidence type="ECO:0000313" key="8">
    <source>
        <dbReference type="Proteomes" id="UP000249260"/>
    </source>
</evidence>
<feature type="region of interest" description="Disordered" evidence="4">
    <location>
        <begin position="1"/>
        <end position="33"/>
    </location>
</feature>
<sequence>MSVKSAAGKRNSTRKHRKKSAAKARRPVSKLPRAEAGETRLKVMLFSHICGKEFITGGEKYLSLLTKELSHHADCTLVVPEDGILRREAEANGIRTLIEPFSLVWSIYRPDGGLAQTEAAILGSGKHAMLIQLLQLHRPDIVIVNTCVNALPAMAAKALGIPVVWTIMEKIHEHPAALQSAHFIHRYADLIIGVSNHTLALFRNIVPDEKLMLLPPSSPVSEPGLRTMAPASEELTMSLPVYSRLIGYISAGMQREKGLDHFLLMALRLCAERQDLCFLCIASSVGDADYERYCLSLVEQSEFRDRIRFLGFQYNLERLYPLMDLVVVPSLIDEGFGMIALEAMLFGKKTVAYRSGGLEEVLKAAGEESMLANKGDIDSLVSTVKGGLQTLPAGVDVDRVVQYFGIDAYRGRLASFLGKLGPLAAMAGQHRTRIRSLRPNRLYRGKQTPSVYLLEMGAKRPFSSPNAFKLCGFRLSDVFVVSERRLFAYPAGLEIRHDHPSFLPLKRVIRRGQRKIGKRIRRGSSMRYKRKRQRKSVSR</sequence>
<dbReference type="CDD" id="cd03801">
    <property type="entry name" value="GT4_PimA-like"/>
    <property type="match status" value="1"/>
</dbReference>